<protein>
    <submittedName>
        <fullName evidence="1">Putative ORFan</fullName>
    </submittedName>
</protein>
<dbReference type="RefSeq" id="YP_010781002.1">
    <property type="nucleotide sequence ID" value="NC_075038.1"/>
</dbReference>
<evidence type="ECO:0000313" key="1">
    <source>
        <dbReference type="EMBL" id="QKU34375.1"/>
    </source>
</evidence>
<reference evidence="1" key="1">
    <citation type="submission" date="2017-06" db="EMBL/GenBank/DDBJ databases">
        <authorList>
            <person name="Assis F.L."/>
            <person name="Abrahao J.S."/>
            <person name="Silva L."/>
            <person name="Khalil J.B."/>
            <person name="Rodrigues R."/>
            <person name="Silva L.S."/>
            <person name="Boratto P."/>
            <person name="Andrade M."/>
            <person name="Kroon E.G."/>
            <person name="Ribeiro B."/>
            <person name="Bergier I."/>
            <person name="Seligmann H."/>
            <person name="Ghigo E."/>
            <person name="Colson P."/>
            <person name="Levasseur A."/>
            <person name="Raoult D."/>
            <person name="Scola B.L."/>
        </authorList>
    </citation>
    <scope>NUCLEOTIDE SEQUENCE</scope>
    <source>
        <strain evidence="1">Deep ocean</strain>
    </source>
</reference>
<organism evidence="1">
    <name type="scientific">Tupanvirus deep ocean</name>
    <dbReference type="NCBI Taxonomy" id="2126984"/>
    <lineage>
        <taxon>Viruses</taxon>
        <taxon>Varidnaviria</taxon>
        <taxon>Bamfordvirae</taxon>
        <taxon>Nucleocytoviricota</taxon>
        <taxon>Megaviricetes</taxon>
        <taxon>Imitervirales</taxon>
        <taxon>Mimiviridae</taxon>
        <taxon>Megamimivirinae</taxon>
        <taxon>Tupanvirus</taxon>
        <taxon>Tupanvirus altamarinense</taxon>
    </lineage>
</organism>
<reference evidence="1" key="2">
    <citation type="journal article" date="2018" name="Nat. Commun.">
        <title>Tailed giant Tupanvirus possesses the most complete translational apparatus of the known virosphere.</title>
        <authorList>
            <person name="Abrahao J."/>
            <person name="Silva L."/>
            <person name="Silva L.S."/>
            <person name="Khalil J.Y.B."/>
            <person name="Rodrigues R."/>
            <person name="Arantes T."/>
            <person name="Assis F."/>
            <person name="Boratto P."/>
            <person name="Andrade M."/>
            <person name="Kroon E.G."/>
            <person name="Ribeiro B."/>
            <person name="Bergier I."/>
            <person name="Seligmann H."/>
            <person name="Ghigo E."/>
            <person name="Colson P."/>
            <person name="Levasseur A."/>
            <person name="Kroemer G."/>
            <person name="Raoult D."/>
            <person name="La Scola B."/>
        </authorList>
    </citation>
    <scope>NUCLEOTIDE SEQUENCE [LARGE SCALE GENOMIC DNA]</scope>
    <source>
        <strain evidence="1">Deep ocean</strain>
    </source>
</reference>
<sequence>MNDNIFFAYYNNWIITNPTYTTVSDELTKDVALQVPVIDGRICADDPDKYFNWIEESHTTEMRLGASGFGGKFAKVKPEFAIAVTKITKCLNSYDKCYTIMIIPPGTNVLLGYKYWNLQWPNPEMACLGFDKPNLSDKNINNAVCRAAEVFVKYSKCSKEILAPQVFGADNALLSNSKYGKIEVNITSSCHNNNFIYETGKIIKDPTFTHSFDFPNDYFSLISTRDEGIHLFLRPEESYQWMKRFF</sequence>
<accession>A0A6N1NGX4</accession>
<dbReference type="EMBL" id="MF405918">
    <property type="protein sequence ID" value="QKU34375.1"/>
    <property type="molecule type" value="Genomic_DNA"/>
</dbReference>
<proteinExistence type="predicted"/>
<dbReference type="GeneID" id="80517693"/>
<name>A0A6N1NGX4_9VIRU</name>
<dbReference type="KEGG" id="vg:80517693"/>